<sequence>MQNLVPTFTGVSASTLAQPSATCLHERRADLAWRKVSAPEPTRTRERFTKNPRSTSALSLVSAASEVKAAADIGREAPWRAAS</sequence>
<proteinExistence type="predicted"/>
<reference evidence="1" key="2">
    <citation type="journal article" date="2015" name="Data Brief">
        <title>Shoot transcriptome of the giant reed, Arundo donax.</title>
        <authorList>
            <person name="Barrero R.A."/>
            <person name="Guerrero F.D."/>
            <person name="Moolhuijzen P."/>
            <person name="Goolsby J.A."/>
            <person name="Tidwell J."/>
            <person name="Bellgard S.E."/>
            <person name="Bellgard M.I."/>
        </authorList>
    </citation>
    <scope>NUCLEOTIDE SEQUENCE</scope>
    <source>
        <tissue evidence="1">Shoot tissue taken approximately 20 cm above the soil surface</tissue>
    </source>
</reference>
<accession>A0A0A9DTL6</accession>
<name>A0A0A9DTL6_ARUDO</name>
<dbReference type="AlphaFoldDB" id="A0A0A9DTL6"/>
<evidence type="ECO:0000313" key="1">
    <source>
        <dbReference type="EMBL" id="JAD91939.1"/>
    </source>
</evidence>
<reference evidence="1" key="1">
    <citation type="submission" date="2014-09" db="EMBL/GenBank/DDBJ databases">
        <authorList>
            <person name="Magalhaes I.L.F."/>
            <person name="Oliveira U."/>
            <person name="Santos F.R."/>
            <person name="Vidigal T.H.D.A."/>
            <person name="Brescovit A.D."/>
            <person name="Santos A.J."/>
        </authorList>
    </citation>
    <scope>NUCLEOTIDE SEQUENCE</scope>
    <source>
        <tissue evidence="1">Shoot tissue taken approximately 20 cm above the soil surface</tissue>
    </source>
</reference>
<protein>
    <submittedName>
        <fullName evidence="1">Uncharacterized protein</fullName>
    </submittedName>
</protein>
<organism evidence="1">
    <name type="scientific">Arundo donax</name>
    <name type="common">Giant reed</name>
    <name type="synonym">Donax arundinaceus</name>
    <dbReference type="NCBI Taxonomy" id="35708"/>
    <lineage>
        <taxon>Eukaryota</taxon>
        <taxon>Viridiplantae</taxon>
        <taxon>Streptophyta</taxon>
        <taxon>Embryophyta</taxon>
        <taxon>Tracheophyta</taxon>
        <taxon>Spermatophyta</taxon>
        <taxon>Magnoliopsida</taxon>
        <taxon>Liliopsida</taxon>
        <taxon>Poales</taxon>
        <taxon>Poaceae</taxon>
        <taxon>PACMAD clade</taxon>
        <taxon>Arundinoideae</taxon>
        <taxon>Arundineae</taxon>
        <taxon>Arundo</taxon>
    </lineage>
</organism>
<dbReference type="EMBL" id="GBRH01205956">
    <property type="protein sequence ID" value="JAD91939.1"/>
    <property type="molecule type" value="Transcribed_RNA"/>
</dbReference>